<organism evidence="1 2">
    <name type="scientific">Geomesophilobacter sediminis</name>
    <dbReference type="NCBI Taxonomy" id="2798584"/>
    <lineage>
        <taxon>Bacteria</taxon>
        <taxon>Pseudomonadati</taxon>
        <taxon>Thermodesulfobacteriota</taxon>
        <taxon>Desulfuromonadia</taxon>
        <taxon>Geobacterales</taxon>
        <taxon>Geobacteraceae</taxon>
        <taxon>Geomesophilobacter</taxon>
    </lineage>
</organism>
<dbReference type="RefSeq" id="WP_199383036.1">
    <property type="nucleotide sequence ID" value="NZ_JAEMHM010000004.1"/>
</dbReference>
<evidence type="ECO:0000313" key="2">
    <source>
        <dbReference type="Proteomes" id="UP000636888"/>
    </source>
</evidence>
<comment type="caution">
    <text evidence="1">The sequence shown here is derived from an EMBL/GenBank/DDBJ whole genome shotgun (WGS) entry which is preliminary data.</text>
</comment>
<dbReference type="InterPro" id="IPR022453">
    <property type="entry name" value="Znf_MqsA-type"/>
</dbReference>
<dbReference type="AlphaFoldDB" id="A0A8J7JC02"/>
<protein>
    <submittedName>
        <fullName evidence="1">Type II toxin-antitoxin system MqsA family antitoxin</fullName>
    </submittedName>
</protein>
<dbReference type="GO" id="GO:0003677">
    <property type="term" value="F:DNA binding"/>
    <property type="evidence" value="ECO:0007669"/>
    <property type="project" value="InterPro"/>
</dbReference>
<evidence type="ECO:0000313" key="1">
    <source>
        <dbReference type="EMBL" id="MBJ6724193.1"/>
    </source>
</evidence>
<reference evidence="1" key="1">
    <citation type="submission" date="2020-12" db="EMBL/GenBank/DDBJ databases">
        <title>Geomonas sp. Red875, isolated from river sediment.</title>
        <authorList>
            <person name="Xu Z."/>
            <person name="Zhang Z."/>
            <person name="Masuda Y."/>
            <person name="Itoh H."/>
            <person name="Senoo K."/>
        </authorList>
    </citation>
    <scope>NUCLEOTIDE SEQUENCE</scope>
    <source>
        <strain evidence="1">Red875</strain>
    </source>
</reference>
<dbReference type="EMBL" id="JAEMHM010000004">
    <property type="protein sequence ID" value="MBJ6724193.1"/>
    <property type="molecule type" value="Genomic_DNA"/>
</dbReference>
<dbReference type="Proteomes" id="UP000636888">
    <property type="component" value="Unassembled WGS sequence"/>
</dbReference>
<sequence>MICTNCFEADYRTEKTEVTIAIDGEGRVLRDVECEVCPSCGDTMFTHDQSLEIDKKRVALEFGLKPSLTPAQLKDLRCRILNMNLDEICEVLHIGKNTYGRWERGDSDITPSMNLLVHNLIEKVPGAAVNLFPVERERKLDTINPRLLRTESSFGEYIRAALEATKLVPATVCAAVGITLQELTKLQNNEVEPEKIPVVTSAKILWFFRLNLDTLRNLMNNSLGILDMKSGVTAVHARSTTYDGKAASIQDSSVNKILEKLAQQKGGLKVKRCVSEEYLAKVNAALSQIDSGVGP</sequence>
<dbReference type="InterPro" id="IPR032758">
    <property type="entry name" value="MqsA/HigA-2"/>
</dbReference>
<dbReference type="Gene3D" id="3.10.20.860">
    <property type="match status" value="1"/>
</dbReference>
<dbReference type="Gene3D" id="1.10.260.40">
    <property type="entry name" value="lambda repressor-like DNA-binding domains"/>
    <property type="match status" value="1"/>
</dbReference>
<keyword evidence="2" id="KW-1185">Reference proteome</keyword>
<dbReference type="NCBIfam" id="TIGR03831">
    <property type="entry name" value="YgiT_finger"/>
    <property type="match status" value="1"/>
</dbReference>
<accession>A0A8J7JC02</accession>
<dbReference type="Pfam" id="PF15731">
    <property type="entry name" value="MqsA_antitoxin"/>
    <property type="match status" value="1"/>
</dbReference>
<gene>
    <name evidence="1" type="ORF">JFN93_05695</name>
</gene>
<dbReference type="InterPro" id="IPR010982">
    <property type="entry name" value="Lambda_DNA-bd_dom_sf"/>
</dbReference>
<proteinExistence type="predicted"/>
<name>A0A8J7JC02_9BACT</name>